<organism evidence="11 12">
    <name type="scientific">Facklamia lactis</name>
    <dbReference type="NCBI Taxonomy" id="2749967"/>
    <lineage>
        <taxon>Bacteria</taxon>
        <taxon>Bacillati</taxon>
        <taxon>Bacillota</taxon>
        <taxon>Bacilli</taxon>
        <taxon>Lactobacillales</taxon>
        <taxon>Aerococcaceae</taxon>
        <taxon>Facklamia</taxon>
    </lineage>
</organism>
<keyword evidence="12" id="KW-1185">Reference proteome</keyword>
<evidence type="ECO:0000259" key="10">
    <source>
        <dbReference type="PROSITE" id="PS50928"/>
    </source>
</evidence>
<evidence type="ECO:0000313" key="11">
    <source>
        <dbReference type="EMBL" id="MBG9986520.1"/>
    </source>
</evidence>
<dbReference type="Proteomes" id="UP000721415">
    <property type="component" value="Unassembled WGS sequence"/>
</dbReference>
<name>A0ABS0LST7_9LACT</name>
<comment type="caution">
    <text evidence="11">The sequence shown here is derived from an EMBL/GenBank/DDBJ whole genome shotgun (WGS) entry which is preliminary data.</text>
</comment>
<evidence type="ECO:0000256" key="4">
    <source>
        <dbReference type="ARBA" id="ARBA00022692"/>
    </source>
</evidence>
<dbReference type="SUPFAM" id="SSF53850">
    <property type="entry name" value="Periplasmic binding protein-like II"/>
    <property type="match status" value="1"/>
</dbReference>
<feature type="transmembrane region" description="Helical" evidence="9">
    <location>
        <begin position="216"/>
        <end position="239"/>
    </location>
</feature>
<dbReference type="Pfam" id="PF00528">
    <property type="entry name" value="BPD_transp_1"/>
    <property type="match status" value="1"/>
</dbReference>
<feature type="transmembrane region" description="Helical" evidence="9">
    <location>
        <begin position="48"/>
        <end position="69"/>
    </location>
</feature>
<dbReference type="Gene3D" id="3.40.190.100">
    <property type="entry name" value="Glycine betaine-binding periplasmic protein, domain 2"/>
    <property type="match status" value="1"/>
</dbReference>
<feature type="transmembrane region" description="Helical" evidence="9">
    <location>
        <begin position="101"/>
        <end position="120"/>
    </location>
</feature>
<feature type="domain" description="ABC transmembrane type-1" evidence="10">
    <location>
        <begin position="97"/>
        <end position="276"/>
    </location>
</feature>
<evidence type="ECO:0000256" key="8">
    <source>
        <dbReference type="ARBA" id="ARBA00035652"/>
    </source>
</evidence>
<feature type="transmembrane region" description="Helical" evidence="9">
    <location>
        <begin position="299"/>
        <end position="318"/>
    </location>
</feature>
<dbReference type="RefSeq" id="WP_197115434.1">
    <property type="nucleotide sequence ID" value="NZ_JACBXQ010000003.1"/>
</dbReference>
<evidence type="ECO:0000256" key="2">
    <source>
        <dbReference type="ARBA" id="ARBA00022448"/>
    </source>
</evidence>
<evidence type="ECO:0000256" key="1">
    <source>
        <dbReference type="ARBA" id="ARBA00004141"/>
    </source>
</evidence>
<dbReference type="Gene3D" id="1.10.3720.10">
    <property type="entry name" value="MetI-like"/>
    <property type="match status" value="1"/>
</dbReference>
<comment type="subcellular location">
    <subcellularLocation>
        <location evidence="9">Cell membrane</location>
        <topology evidence="9">Multi-pass membrane protein</topology>
    </subcellularLocation>
    <subcellularLocation>
        <location evidence="1">Membrane</location>
        <topology evidence="1">Multi-pass membrane protein</topology>
    </subcellularLocation>
</comment>
<feature type="transmembrane region" description="Helical" evidence="9">
    <location>
        <begin position="75"/>
        <end position="94"/>
    </location>
</feature>
<feature type="transmembrane region" description="Helical" evidence="9">
    <location>
        <begin position="145"/>
        <end position="171"/>
    </location>
</feature>
<comment type="similarity">
    <text evidence="8">In the N-terminal section; belongs to the binding-protein-dependent transport system permease family.</text>
</comment>
<evidence type="ECO:0000256" key="5">
    <source>
        <dbReference type="ARBA" id="ARBA00022989"/>
    </source>
</evidence>
<comment type="similarity">
    <text evidence="9">Belongs to the binding-protein-dependent transport system permease family.</text>
</comment>
<dbReference type="EMBL" id="JACBXQ010000003">
    <property type="protein sequence ID" value="MBG9986520.1"/>
    <property type="molecule type" value="Genomic_DNA"/>
</dbReference>
<dbReference type="InterPro" id="IPR035906">
    <property type="entry name" value="MetI-like_sf"/>
</dbReference>
<feature type="transmembrane region" description="Helical" evidence="9">
    <location>
        <begin position="20"/>
        <end position="36"/>
    </location>
</feature>
<evidence type="ECO:0000256" key="6">
    <source>
        <dbReference type="ARBA" id="ARBA00023136"/>
    </source>
</evidence>
<evidence type="ECO:0000313" key="12">
    <source>
        <dbReference type="Proteomes" id="UP000721415"/>
    </source>
</evidence>
<dbReference type="PANTHER" id="PTHR47737">
    <property type="entry name" value="GLYCINE BETAINE/PROLINE BETAINE TRANSPORT SYSTEM PERMEASE PROTEIN PROW"/>
    <property type="match status" value="1"/>
</dbReference>
<keyword evidence="4 9" id="KW-0812">Transmembrane</keyword>
<gene>
    <name evidence="11" type="ORF">HZY91_06375</name>
</gene>
<accession>A0ABS0LST7</accession>
<dbReference type="InterPro" id="IPR007210">
    <property type="entry name" value="ABC_Gly_betaine_transp_sub-bd"/>
</dbReference>
<dbReference type="PANTHER" id="PTHR47737:SF1">
    <property type="entry name" value="GLYCINE BETAINE_PROLINE BETAINE TRANSPORT SYSTEM PERMEASE PROTEIN PROW"/>
    <property type="match status" value="1"/>
</dbReference>
<evidence type="ECO:0000256" key="3">
    <source>
        <dbReference type="ARBA" id="ARBA00022475"/>
    </source>
</evidence>
<evidence type="ECO:0000256" key="7">
    <source>
        <dbReference type="ARBA" id="ARBA00035642"/>
    </source>
</evidence>
<keyword evidence="6 9" id="KW-0472">Membrane</keyword>
<dbReference type="SUPFAM" id="SSF161098">
    <property type="entry name" value="MetI-like"/>
    <property type="match status" value="1"/>
</dbReference>
<dbReference type="InterPro" id="IPR000515">
    <property type="entry name" value="MetI-like"/>
</dbReference>
<keyword evidence="5 9" id="KW-1133">Transmembrane helix</keyword>
<dbReference type="CDD" id="cd06261">
    <property type="entry name" value="TM_PBP2"/>
    <property type="match status" value="1"/>
</dbReference>
<comment type="similarity">
    <text evidence="7">In the C-terminal section; belongs to the OsmX family.</text>
</comment>
<keyword evidence="2 9" id="KW-0813">Transport</keyword>
<dbReference type="PROSITE" id="PS50928">
    <property type="entry name" value="ABC_TM1"/>
    <property type="match status" value="1"/>
</dbReference>
<proteinExistence type="inferred from homology"/>
<sequence length="577" mass="63589">MTNILDLLQQPIPLADWVDAATNWITVTFSGLFNLLQNLGNAMMNGFSGILGAIPPLLFIAFITLGMFIISKRNWGISIFTLLGLLFVYNQGLWDHLINTLTLVMMASLISIIIGIPLGILMSKSKLASSIITPVLDFMQTMPSFVYLIPAVAFFGIGMVPGVFASVIFALPPTVRFTNLGIRQVPTDLVEASEAFGSTGWQKLFKLELPTAKDTIFAGINQTTMLALSMVVTASMIGAPGLGEGVLTALQRANIGSGFVYGVSLVFLAIIVDRFTQYLNRPRVARTKEESRKSRKRTVFGLIAAMLVGIIGSSYYLYQESNTQKVILSSTQWDADMATSTIAKILLEEKGYEVEITQLDPAILFSSVASGESDGTLVPWLPITHGALYEEYGDQMVNLGPNTVGAKCGLAVPTYMEDVNSIEDLDQQADQVITGIEPGAGITKLTQETLDSYPNLTNWEQKTSSTGAMTTQLEQAIANKEEIVITGWTPHWMFQRFDIKFLEDSKETMGGAEEVTTFARKGLDKDMPEVYQFLDNFQWPLEDLEKMMLDMESGAPVEQAAQEWIDNNRDLTDNWFK</sequence>
<reference evidence="11 12" key="1">
    <citation type="submission" date="2020-07" db="EMBL/GenBank/DDBJ databases">
        <title>Facklamia lactis sp. nov., isolated from raw milk.</title>
        <authorList>
            <person name="Doll E.V."/>
            <person name="Huptas C."/>
            <person name="Staib L."/>
            <person name="Wenning M."/>
            <person name="Scherer S."/>
        </authorList>
    </citation>
    <scope>NUCLEOTIDE SEQUENCE [LARGE SCALE GENOMIC DNA]</scope>
    <source>
        <strain evidence="11 12">DSM 111018</strain>
    </source>
</reference>
<dbReference type="Gene3D" id="3.40.190.10">
    <property type="entry name" value="Periplasmic binding protein-like II"/>
    <property type="match status" value="1"/>
</dbReference>
<dbReference type="Pfam" id="PF04069">
    <property type="entry name" value="OpuAC"/>
    <property type="match status" value="1"/>
</dbReference>
<keyword evidence="3" id="KW-1003">Cell membrane</keyword>
<dbReference type="CDD" id="cd13639">
    <property type="entry name" value="PBP2_OpuAC_like"/>
    <property type="match status" value="1"/>
</dbReference>
<protein>
    <submittedName>
        <fullName evidence="11">ABC transporter permease/substrate binding protein</fullName>
    </submittedName>
</protein>
<feature type="transmembrane region" description="Helical" evidence="9">
    <location>
        <begin position="259"/>
        <end position="279"/>
    </location>
</feature>
<evidence type="ECO:0000256" key="9">
    <source>
        <dbReference type="RuleBase" id="RU363032"/>
    </source>
</evidence>